<protein>
    <submittedName>
        <fullName evidence="1">Uncharacterized protein</fullName>
    </submittedName>
</protein>
<sequence>MSNFHARVSEVTIEMDGLHITTVSAPDTKEAAPDEAQIGDFHMSLFTAEEWIEISGLIEKAIREVTG</sequence>
<dbReference type="EMBL" id="LR796390">
    <property type="protein sequence ID" value="CAB4141570.1"/>
    <property type="molecule type" value="Genomic_DNA"/>
</dbReference>
<reference evidence="1" key="1">
    <citation type="submission" date="2020-04" db="EMBL/GenBank/DDBJ databases">
        <authorList>
            <person name="Chiriac C."/>
            <person name="Salcher M."/>
            <person name="Ghai R."/>
            <person name="Kavagutti S V."/>
        </authorList>
    </citation>
    <scope>NUCLEOTIDE SEQUENCE</scope>
</reference>
<organism evidence="1">
    <name type="scientific">uncultured Caudovirales phage</name>
    <dbReference type="NCBI Taxonomy" id="2100421"/>
    <lineage>
        <taxon>Viruses</taxon>
        <taxon>Duplodnaviria</taxon>
        <taxon>Heunggongvirae</taxon>
        <taxon>Uroviricota</taxon>
        <taxon>Caudoviricetes</taxon>
        <taxon>Peduoviridae</taxon>
        <taxon>Maltschvirus</taxon>
        <taxon>Maltschvirus maltsch</taxon>
    </lineage>
</organism>
<accession>A0A6J5M8R0</accession>
<name>A0A6J5M8R0_9CAUD</name>
<proteinExistence type="predicted"/>
<evidence type="ECO:0000313" key="1">
    <source>
        <dbReference type="EMBL" id="CAB4141570.1"/>
    </source>
</evidence>
<gene>
    <name evidence="1" type="ORF">UFOVP415_27</name>
</gene>